<keyword evidence="2" id="KW-1185">Reference proteome</keyword>
<name>A0ACC2VI30_9TREE</name>
<comment type="caution">
    <text evidence="1">The sequence shown here is derived from an EMBL/GenBank/DDBJ whole genome shotgun (WGS) entry which is preliminary data.</text>
</comment>
<protein>
    <submittedName>
        <fullName evidence="1">Uncharacterized protein</fullName>
    </submittedName>
</protein>
<reference evidence="1" key="1">
    <citation type="submission" date="2023-04" db="EMBL/GenBank/DDBJ databases">
        <title>Draft Genome sequencing of Naganishia species isolated from polar environments using Oxford Nanopore Technology.</title>
        <authorList>
            <person name="Leo P."/>
            <person name="Venkateswaran K."/>
        </authorList>
    </citation>
    <scope>NUCLEOTIDE SEQUENCE</scope>
    <source>
        <strain evidence="1">MNA-CCFEE 5423</strain>
    </source>
</reference>
<proteinExistence type="predicted"/>
<accession>A0ACC2VI30</accession>
<gene>
    <name evidence="1" type="ORF">QFC21_004302</name>
</gene>
<dbReference type="EMBL" id="JASBWT010000014">
    <property type="protein sequence ID" value="KAJ9098654.1"/>
    <property type="molecule type" value="Genomic_DNA"/>
</dbReference>
<evidence type="ECO:0000313" key="1">
    <source>
        <dbReference type="EMBL" id="KAJ9098654.1"/>
    </source>
</evidence>
<sequence length="374" mass="39152">MRHIRIYLIFAALCVLQFATTEGKLIKKSTVAVNIAAEEKALWHQDARPTRSLRQTTWQEIHARQVSSASPHYKRQMASAVPVVYPSCSSNPNPGSYAVARYPQTEIVGGDSYTPSGYLYGYNNATNESGCLRICQGVGGCIGYFYRPDSSHCYVKSNWTPTSFSTTSSGAVSSGAVSGLLTTCAAAASAGVPATISKVCCDANMAAVLTYPTCSVTNPGSVAVARYQQTDYNGGASSVTNLTYTALTEAACLRICQGVSDLSYTADSTPPQSMVGLLGSCNAAMGKGGFKTCPTTQTTGGVAVARYPQTELTAYTSGYDTAYLTTTSADAQAAGSVTGIMGSCINAAVKGISTSYDRSVDFNDICCDAPLTGY</sequence>
<organism evidence="1 2">
    <name type="scientific">Naganishia friedmannii</name>
    <dbReference type="NCBI Taxonomy" id="89922"/>
    <lineage>
        <taxon>Eukaryota</taxon>
        <taxon>Fungi</taxon>
        <taxon>Dikarya</taxon>
        <taxon>Basidiomycota</taxon>
        <taxon>Agaricomycotina</taxon>
        <taxon>Tremellomycetes</taxon>
        <taxon>Filobasidiales</taxon>
        <taxon>Filobasidiaceae</taxon>
        <taxon>Naganishia</taxon>
    </lineage>
</organism>
<dbReference type="Proteomes" id="UP001227268">
    <property type="component" value="Unassembled WGS sequence"/>
</dbReference>
<evidence type="ECO:0000313" key="2">
    <source>
        <dbReference type="Proteomes" id="UP001227268"/>
    </source>
</evidence>